<dbReference type="PANTHER" id="PTHR30537:SF5">
    <property type="entry name" value="HTH-TYPE TRANSCRIPTIONAL ACTIVATOR TTDR-RELATED"/>
    <property type="match status" value="1"/>
</dbReference>
<dbReference type="SUPFAM" id="SSF46785">
    <property type="entry name" value="Winged helix' DNA-binding domain"/>
    <property type="match status" value="1"/>
</dbReference>
<gene>
    <name evidence="6" type="ORF">JJB74_18800</name>
</gene>
<dbReference type="FunFam" id="1.10.10.10:FF:000001">
    <property type="entry name" value="LysR family transcriptional regulator"/>
    <property type="match status" value="1"/>
</dbReference>
<dbReference type="CDD" id="cd08479">
    <property type="entry name" value="PBP2_CrgA_like_9"/>
    <property type="match status" value="1"/>
</dbReference>
<dbReference type="GO" id="GO:0043565">
    <property type="term" value="F:sequence-specific DNA binding"/>
    <property type="evidence" value="ECO:0007669"/>
    <property type="project" value="TreeGrafter"/>
</dbReference>
<name>A0A934SU87_9BURK</name>
<keyword evidence="7" id="KW-1185">Reference proteome</keyword>
<keyword evidence="4" id="KW-0804">Transcription</keyword>
<keyword evidence="3" id="KW-0238">DNA-binding</keyword>
<dbReference type="Pfam" id="PF03466">
    <property type="entry name" value="LysR_substrate"/>
    <property type="match status" value="1"/>
</dbReference>
<proteinExistence type="inferred from homology"/>
<organism evidence="6 7">
    <name type="scientific">Noviherbaspirillum pedocola</name>
    <dbReference type="NCBI Taxonomy" id="2801341"/>
    <lineage>
        <taxon>Bacteria</taxon>
        <taxon>Pseudomonadati</taxon>
        <taxon>Pseudomonadota</taxon>
        <taxon>Betaproteobacteria</taxon>
        <taxon>Burkholderiales</taxon>
        <taxon>Oxalobacteraceae</taxon>
        <taxon>Noviherbaspirillum</taxon>
    </lineage>
</organism>
<evidence type="ECO:0000256" key="3">
    <source>
        <dbReference type="ARBA" id="ARBA00023125"/>
    </source>
</evidence>
<protein>
    <submittedName>
        <fullName evidence="6">LysR family transcriptional regulator</fullName>
    </submittedName>
</protein>
<dbReference type="PANTHER" id="PTHR30537">
    <property type="entry name" value="HTH-TYPE TRANSCRIPTIONAL REGULATOR"/>
    <property type="match status" value="1"/>
</dbReference>
<dbReference type="EMBL" id="JAEPBG010000008">
    <property type="protein sequence ID" value="MBK4736680.1"/>
    <property type="molecule type" value="Genomic_DNA"/>
</dbReference>
<dbReference type="InterPro" id="IPR058163">
    <property type="entry name" value="LysR-type_TF_proteobact-type"/>
</dbReference>
<dbReference type="Proteomes" id="UP000622890">
    <property type="component" value="Unassembled WGS sequence"/>
</dbReference>
<evidence type="ECO:0000259" key="5">
    <source>
        <dbReference type="PROSITE" id="PS50931"/>
    </source>
</evidence>
<dbReference type="FunFam" id="3.40.190.290:FF:000001">
    <property type="entry name" value="Transcriptional regulator, LysR family"/>
    <property type="match status" value="1"/>
</dbReference>
<comment type="caution">
    <text evidence="6">The sequence shown here is derived from an EMBL/GenBank/DDBJ whole genome shotgun (WGS) entry which is preliminary data.</text>
</comment>
<accession>A0A934SU87</accession>
<evidence type="ECO:0000256" key="1">
    <source>
        <dbReference type="ARBA" id="ARBA00009437"/>
    </source>
</evidence>
<feature type="domain" description="HTH lysR-type" evidence="5">
    <location>
        <begin position="13"/>
        <end position="70"/>
    </location>
</feature>
<dbReference type="InterPro" id="IPR005119">
    <property type="entry name" value="LysR_subst-bd"/>
</dbReference>
<reference evidence="6" key="1">
    <citation type="submission" date="2021-01" db="EMBL/GenBank/DDBJ databases">
        <title>Genome sequence of strain Noviherbaspirillum sp. DKR-6.</title>
        <authorList>
            <person name="Chaudhary D.K."/>
        </authorList>
    </citation>
    <scope>NUCLEOTIDE SEQUENCE</scope>
    <source>
        <strain evidence="6">DKR-6</strain>
    </source>
</reference>
<evidence type="ECO:0000313" key="6">
    <source>
        <dbReference type="EMBL" id="MBK4736680.1"/>
    </source>
</evidence>
<dbReference type="InterPro" id="IPR036390">
    <property type="entry name" value="WH_DNA-bd_sf"/>
</dbReference>
<dbReference type="GO" id="GO:0006351">
    <property type="term" value="P:DNA-templated transcription"/>
    <property type="evidence" value="ECO:0007669"/>
    <property type="project" value="TreeGrafter"/>
</dbReference>
<dbReference type="Gene3D" id="1.10.10.10">
    <property type="entry name" value="Winged helix-like DNA-binding domain superfamily/Winged helix DNA-binding domain"/>
    <property type="match status" value="1"/>
</dbReference>
<dbReference type="InterPro" id="IPR036388">
    <property type="entry name" value="WH-like_DNA-bd_sf"/>
</dbReference>
<evidence type="ECO:0000313" key="7">
    <source>
        <dbReference type="Proteomes" id="UP000622890"/>
    </source>
</evidence>
<evidence type="ECO:0000256" key="2">
    <source>
        <dbReference type="ARBA" id="ARBA00023015"/>
    </source>
</evidence>
<dbReference type="RefSeq" id="WP_200594341.1">
    <property type="nucleotide sequence ID" value="NZ_JAEPBG010000008.1"/>
</dbReference>
<dbReference type="SUPFAM" id="SSF53850">
    <property type="entry name" value="Periplasmic binding protein-like II"/>
    <property type="match status" value="1"/>
</dbReference>
<dbReference type="Pfam" id="PF00126">
    <property type="entry name" value="HTH_1"/>
    <property type="match status" value="1"/>
</dbReference>
<comment type="similarity">
    <text evidence="1">Belongs to the LysR transcriptional regulatory family.</text>
</comment>
<sequence length="315" mass="34548">MTSQNSRLLNNDPLLRDLALFCEIARRASFIAAASELGISAAHASGRIAALEAMLGVKLFHRTTRRVSVSEDGETVYRWALKILEDVEGMTDAVASVRSEPRGLLRISSSRRLGHAHLAPILSLLRQRHPGLETWLELLDRRVDLIGEGFDIDLRVGAVEEPHLIAHKIVSSRRILCASPAYVARRGMPAVPADLARHDCLVFRDRETMFGAWRLQGDGGVETVKVSGPMASNHSDIVLQWALDGHGIIMASVWDVAESLDAGALRRILPGWHDPADVWAVTPARSTESARLRVCLAFLKEQLTQGPFALRADAG</sequence>
<dbReference type="Gene3D" id="3.40.190.290">
    <property type="match status" value="1"/>
</dbReference>
<evidence type="ECO:0000256" key="4">
    <source>
        <dbReference type="ARBA" id="ARBA00023163"/>
    </source>
</evidence>
<dbReference type="PROSITE" id="PS50931">
    <property type="entry name" value="HTH_LYSR"/>
    <property type="match status" value="1"/>
</dbReference>
<keyword evidence="2" id="KW-0805">Transcription regulation</keyword>
<dbReference type="InterPro" id="IPR000847">
    <property type="entry name" value="LysR_HTH_N"/>
</dbReference>
<dbReference type="GO" id="GO:0003700">
    <property type="term" value="F:DNA-binding transcription factor activity"/>
    <property type="evidence" value="ECO:0007669"/>
    <property type="project" value="InterPro"/>
</dbReference>
<dbReference type="AlphaFoldDB" id="A0A934SU87"/>